<name>A0A1A9ZQV1_GLOPL</name>
<evidence type="ECO:0000259" key="2">
    <source>
        <dbReference type="Pfam" id="PF10417"/>
    </source>
</evidence>
<dbReference type="EnsemblMetazoa" id="GPAI022213-RA">
    <property type="protein sequence ID" value="GPAI022213-PA"/>
    <property type="gene ID" value="GPAI022213"/>
</dbReference>
<dbReference type="AlphaFoldDB" id="A0A1A9ZQV1"/>
<dbReference type="InterPro" id="IPR019479">
    <property type="entry name" value="Peroxiredoxin_C"/>
</dbReference>
<dbReference type="VEuPathDB" id="VectorBase:GPAI022213"/>
<organism evidence="3 4">
    <name type="scientific">Glossina pallidipes</name>
    <name type="common">Tsetse fly</name>
    <dbReference type="NCBI Taxonomy" id="7398"/>
    <lineage>
        <taxon>Eukaryota</taxon>
        <taxon>Metazoa</taxon>
        <taxon>Ecdysozoa</taxon>
        <taxon>Arthropoda</taxon>
        <taxon>Hexapoda</taxon>
        <taxon>Insecta</taxon>
        <taxon>Pterygota</taxon>
        <taxon>Neoptera</taxon>
        <taxon>Endopterygota</taxon>
        <taxon>Diptera</taxon>
        <taxon>Brachycera</taxon>
        <taxon>Muscomorpha</taxon>
        <taxon>Hippoboscoidea</taxon>
        <taxon>Glossinidae</taxon>
        <taxon>Glossina</taxon>
    </lineage>
</organism>
<dbReference type="Gene3D" id="3.30.1020.10">
    <property type="entry name" value="Antioxidant, Horf6, Chain A, domain2"/>
    <property type="match status" value="1"/>
</dbReference>
<dbReference type="STRING" id="7398.A0A1A9ZQV1"/>
<dbReference type="GO" id="GO:0051920">
    <property type="term" value="F:peroxiredoxin activity"/>
    <property type="evidence" value="ECO:0007669"/>
    <property type="project" value="InterPro"/>
</dbReference>
<keyword evidence="4" id="KW-1185">Reference proteome</keyword>
<proteinExistence type="predicted"/>
<evidence type="ECO:0000313" key="3">
    <source>
        <dbReference type="EnsemblMetazoa" id="GPAI022213-PA"/>
    </source>
</evidence>
<accession>A0A1A9ZQV1</accession>
<feature type="domain" description="Peroxiredoxin C-terminal" evidence="2">
    <location>
        <begin position="1"/>
        <end position="39"/>
    </location>
</feature>
<keyword evidence="1" id="KW-0575">Peroxidase</keyword>
<evidence type="ECO:0000256" key="1">
    <source>
        <dbReference type="ARBA" id="ARBA00022559"/>
    </source>
</evidence>
<protein>
    <recommendedName>
        <fullName evidence="2">Peroxiredoxin C-terminal domain-containing protein</fullName>
    </recommendedName>
</protein>
<sequence>MQLTGRESLATPADWNQGEACMILPTLSNEEASEKYPKGFKTINVPSGKPFEYVLVRNNSLRLNQEYGLLNLNPIASENEIDCDISYHRCESEGEGFYKFFLCDYACFTSAKAENLFEDFFYPTSEEIVNFTPYQAVHCSLTGIQWKSLSKRYKVTKDFLYACPVYKNSIQSNKWSDFPINSYKVLLYEFEMEKDFKGASMFNKALLDNGVAIHDPETRHFLELEIMCDDSGPIEMELNLSNNNNNTITPIKKLLEQLENCEELDVVNAEDFLNEINDLEENEGAGKQSTFNTRKESVECCMPHLENLYKRPQTIWLIYNYNSVDDKSFDEVTPRQCIQNALAATKETLPQEEIDSDNDSELDSFQTYNCVEKDDLDLC</sequence>
<keyword evidence="1" id="KW-0560">Oxidoreductase</keyword>
<dbReference type="Proteomes" id="UP000092445">
    <property type="component" value="Unassembled WGS sequence"/>
</dbReference>
<reference evidence="3" key="2">
    <citation type="submission" date="2020-05" db="UniProtKB">
        <authorList>
            <consortium name="EnsemblMetazoa"/>
        </authorList>
    </citation>
    <scope>IDENTIFICATION</scope>
    <source>
        <strain evidence="3">IAEA</strain>
    </source>
</reference>
<dbReference type="Pfam" id="PF10417">
    <property type="entry name" value="1-cysPrx_C"/>
    <property type="match status" value="1"/>
</dbReference>
<evidence type="ECO:0000313" key="4">
    <source>
        <dbReference type="Proteomes" id="UP000092445"/>
    </source>
</evidence>
<reference evidence="4" key="1">
    <citation type="submission" date="2014-03" db="EMBL/GenBank/DDBJ databases">
        <authorList>
            <person name="Aksoy S."/>
            <person name="Warren W."/>
            <person name="Wilson R.K."/>
        </authorList>
    </citation>
    <scope>NUCLEOTIDE SEQUENCE [LARGE SCALE GENOMIC DNA]</scope>
    <source>
        <strain evidence="4">IAEA</strain>
    </source>
</reference>